<dbReference type="EMBL" id="BGPR01005380">
    <property type="protein sequence ID" value="GBN09649.1"/>
    <property type="molecule type" value="Genomic_DNA"/>
</dbReference>
<evidence type="ECO:0000313" key="2">
    <source>
        <dbReference type="EMBL" id="GBN09649.1"/>
    </source>
</evidence>
<comment type="caution">
    <text evidence="2">The sequence shown here is derived from an EMBL/GenBank/DDBJ whole genome shotgun (WGS) entry which is preliminary data.</text>
</comment>
<accession>A0A4Y2L5F8</accession>
<evidence type="ECO:0000313" key="3">
    <source>
        <dbReference type="Proteomes" id="UP000499080"/>
    </source>
</evidence>
<organism evidence="2 3">
    <name type="scientific">Araneus ventricosus</name>
    <name type="common">Orbweaver spider</name>
    <name type="synonym">Epeira ventricosa</name>
    <dbReference type="NCBI Taxonomy" id="182803"/>
    <lineage>
        <taxon>Eukaryota</taxon>
        <taxon>Metazoa</taxon>
        <taxon>Ecdysozoa</taxon>
        <taxon>Arthropoda</taxon>
        <taxon>Chelicerata</taxon>
        <taxon>Arachnida</taxon>
        <taxon>Araneae</taxon>
        <taxon>Araneomorphae</taxon>
        <taxon>Entelegynae</taxon>
        <taxon>Araneoidea</taxon>
        <taxon>Araneidae</taxon>
        <taxon>Araneus</taxon>
    </lineage>
</organism>
<evidence type="ECO:0000256" key="1">
    <source>
        <dbReference type="SAM" id="MobiDB-lite"/>
    </source>
</evidence>
<gene>
    <name evidence="2" type="ORF">AVEN_225543_1</name>
</gene>
<keyword evidence="3" id="KW-1185">Reference proteome</keyword>
<dbReference type="Proteomes" id="UP000499080">
    <property type="component" value="Unassembled WGS sequence"/>
</dbReference>
<dbReference type="AlphaFoldDB" id="A0A4Y2L5F8"/>
<feature type="region of interest" description="Disordered" evidence="1">
    <location>
        <begin position="1"/>
        <end position="35"/>
    </location>
</feature>
<reference evidence="2 3" key="1">
    <citation type="journal article" date="2019" name="Sci. Rep.">
        <title>Orb-weaving spider Araneus ventricosus genome elucidates the spidroin gene catalogue.</title>
        <authorList>
            <person name="Kono N."/>
            <person name="Nakamura H."/>
            <person name="Ohtoshi R."/>
            <person name="Moran D.A.P."/>
            <person name="Shinohara A."/>
            <person name="Yoshida Y."/>
            <person name="Fujiwara M."/>
            <person name="Mori M."/>
            <person name="Tomita M."/>
            <person name="Arakawa K."/>
        </authorList>
    </citation>
    <scope>NUCLEOTIDE SEQUENCE [LARGE SCALE GENOMIC DNA]</scope>
</reference>
<proteinExistence type="predicted"/>
<name>A0A4Y2L5F8_ARAVE</name>
<sequence>MTIGQKPQPGLYLSRKFSQPPTENAKGVKDPPVNSQKIRGERVHFLLVISTSRFEATRWLFWDGPHSFEPQSESEDDTLAGGSLTKHPRHASGRTFGTMLWVGVQQAQCTVDLGWNRVSILEPFVSEAGTLPQQFGFPS</sequence>
<feature type="region of interest" description="Disordered" evidence="1">
    <location>
        <begin position="67"/>
        <end position="88"/>
    </location>
</feature>
<protein>
    <submittedName>
        <fullName evidence="2">Uncharacterized protein</fullName>
    </submittedName>
</protein>